<accession>A0ABP0MHS3</accession>
<sequence length="202" mass="21975">MISHDMPTVPLPKQADQGEGLDLVPLGGELFLPPRADVASKEGVEAMPADFVELAAAGDFSACGSALLQELKSTHESDLLPLLVGVLGHIGAIEFADRGRQRQRRRGAFSKSVDDGENVKVVDDPFEAFRQLRRAAFSSDAKVLLRHELGDRLEVNSTDQVGSEMLRFGFAEGRIFDDMRLQQMLEESSSTSALAHAPSRKS</sequence>
<evidence type="ECO:0000313" key="2">
    <source>
        <dbReference type="Proteomes" id="UP001642484"/>
    </source>
</evidence>
<reference evidence="1 2" key="1">
    <citation type="submission" date="2024-02" db="EMBL/GenBank/DDBJ databases">
        <authorList>
            <person name="Chen Y."/>
            <person name="Shah S."/>
            <person name="Dougan E. K."/>
            <person name="Thang M."/>
            <person name="Chan C."/>
        </authorList>
    </citation>
    <scope>NUCLEOTIDE SEQUENCE [LARGE SCALE GENOMIC DNA]</scope>
</reference>
<dbReference type="EMBL" id="CAXAMN010017557">
    <property type="protein sequence ID" value="CAK9050723.1"/>
    <property type="molecule type" value="Genomic_DNA"/>
</dbReference>
<keyword evidence="2" id="KW-1185">Reference proteome</keyword>
<dbReference type="Proteomes" id="UP001642484">
    <property type="component" value="Unassembled WGS sequence"/>
</dbReference>
<organism evidence="1 2">
    <name type="scientific">Durusdinium trenchii</name>
    <dbReference type="NCBI Taxonomy" id="1381693"/>
    <lineage>
        <taxon>Eukaryota</taxon>
        <taxon>Sar</taxon>
        <taxon>Alveolata</taxon>
        <taxon>Dinophyceae</taxon>
        <taxon>Suessiales</taxon>
        <taxon>Symbiodiniaceae</taxon>
        <taxon>Durusdinium</taxon>
    </lineage>
</organism>
<evidence type="ECO:0000313" key="1">
    <source>
        <dbReference type="EMBL" id="CAK9050723.1"/>
    </source>
</evidence>
<gene>
    <name evidence="1" type="ORF">CCMP2556_LOCUS25836</name>
</gene>
<proteinExistence type="predicted"/>
<name>A0ABP0MHS3_9DINO</name>
<protein>
    <submittedName>
        <fullName evidence="1">Uncharacterized protein</fullName>
    </submittedName>
</protein>
<comment type="caution">
    <text evidence="1">The sequence shown here is derived from an EMBL/GenBank/DDBJ whole genome shotgun (WGS) entry which is preliminary data.</text>
</comment>